<dbReference type="InterPro" id="IPR016980">
    <property type="entry name" value="S-AdoMet-dep_MeTrfase_Alr7345"/>
</dbReference>
<sequence length="258" mass="29522">MKNKKILIGLASLGLFSSFASLANLTPLQEKVWAAMKMEHRTEVDTARDRNRQPIQALEFIGLKDDMKVIEFAPGNGWYTKILAPVLKDNGELHLAYSEKWLADFDDLLKVDEISKAKKLPIELSWNRTESRYQLGDLSFGISDADMVLNIREYHNFNQEDKAKLNKATFDSLKPGGTYVIIDHSRRHMAPETHELRRREDAVKVILEVQAAGFILEKSSDMFYRPDDELGYEVGRKSVTGNTDRFTLVFKKPINIES</sequence>
<keyword evidence="3" id="KW-1185">Reference proteome</keyword>
<dbReference type="Proteomes" id="UP001248581">
    <property type="component" value="Chromosome"/>
</dbReference>
<proteinExistence type="predicted"/>
<evidence type="ECO:0000256" key="1">
    <source>
        <dbReference type="SAM" id="SignalP"/>
    </source>
</evidence>
<dbReference type="InterPro" id="IPR029063">
    <property type="entry name" value="SAM-dependent_MTases_sf"/>
</dbReference>
<evidence type="ECO:0000313" key="2">
    <source>
        <dbReference type="EMBL" id="WNC67240.1"/>
    </source>
</evidence>
<organism evidence="2 3">
    <name type="scientific">Thalassotalea nanhaiensis</name>
    <dbReference type="NCBI Taxonomy" id="3065648"/>
    <lineage>
        <taxon>Bacteria</taxon>
        <taxon>Pseudomonadati</taxon>
        <taxon>Pseudomonadota</taxon>
        <taxon>Gammaproteobacteria</taxon>
        <taxon>Alteromonadales</taxon>
        <taxon>Colwelliaceae</taxon>
        <taxon>Thalassotalea</taxon>
    </lineage>
</organism>
<accession>A0ABY9TET7</accession>
<feature type="chain" id="PRO_5045112283" evidence="1">
    <location>
        <begin position="24"/>
        <end position="258"/>
    </location>
</feature>
<reference evidence="3" key="1">
    <citation type="submission" date="2023-09" db="EMBL/GenBank/DDBJ databases">
        <authorList>
            <person name="Li S."/>
            <person name="Li X."/>
            <person name="Zhang C."/>
            <person name="Zhao Z."/>
        </authorList>
    </citation>
    <scope>NUCLEOTIDE SEQUENCE [LARGE SCALE GENOMIC DNA]</scope>
    <source>
        <strain evidence="3">SQ345</strain>
    </source>
</reference>
<dbReference type="SUPFAM" id="SSF53335">
    <property type="entry name" value="S-adenosyl-L-methionine-dependent methyltransferases"/>
    <property type="match status" value="1"/>
</dbReference>
<evidence type="ECO:0000313" key="3">
    <source>
        <dbReference type="Proteomes" id="UP001248581"/>
    </source>
</evidence>
<name>A0ABY9TET7_9GAMM</name>
<dbReference type="EMBL" id="CP134146">
    <property type="protein sequence ID" value="WNC67240.1"/>
    <property type="molecule type" value="Genomic_DNA"/>
</dbReference>
<keyword evidence="2" id="KW-0808">Transferase</keyword>
<dbReference type="PIRSF" id="PIRSF031679">
    <property type="entry name" value="Mtase_Alr7345_prd"/>
    <property type="match status" value="1"/>
</dbReference>
<dbReference type="GO" id="GO:0032259">
    <property type="term" value="P:methylation"/>
    <property type="evidence" value="ECO:0007669"/>
    <property type="project" value="UniProtKB-KW"/>
</dbReference>
<protein>
    <submittedName>
        <fullName evidence="2">Methyltransferase</fullName>
    </submittedName>
</protein>
<dbReference type="GO" id="GO:0008168">
    <property type="term" value="F:methyltransferase activity"/>
    <property type="evidence" value="ECO:0007669"/>
    <property type="project" value="UniProtKB-KW"/>
</dbReference>
<dbReference type="Gene3D" id="3.40.50.150">
    <property type="entry name" value="Vaccinia Virus protein VP39"/>
    <property type="match status" value="1"/>
</dbReference>
<keyword evidence="2" id="KW-0489">Methyltransferase</keyword>
<dbReference type="RefSeq" id="WP_348386404.1">
    <property type="nucleotide sequence ID" value="NZ_CP134146.1"/>
</dbReference>
<feature type="signal peptide" evidence="1">
    <location>
        <begin position="1"/>
        <end position="23"/>
    </location>
</feature>
<keyword evidence="1" id="KW-0732">Signal</keyword>
<gene>
    <name evidence="2" type="ORF">RI845_12000</name>
</gene>